<keyword evidence="5 6" id="KW-0408">Iron</keyword>
<evidence type="ECO:0000256" key="5">
    <source>
        <dbReference type="ARBA" id="ARBA00023004"/>
    </source>
</evidence>
<feature type="domain" description="Cytochrome c" evidence="8">
    <location>
        <begin position="26"/>
        <end position="105"/>
    </location>
</feature>
<dbReference type="PROSITE" id="PS51007">
    <property type="entry name" value="CYTC"/>
    <property type="match status" value="1"/>
</dbReference>
<protein>
    <submittedName>
        <fullName evidence="9">Cytochrome C</fullName>
    </submittedName>
</protein>
<keyword evidence="10" id="KW-1185">Reference proteome</keyword>
<accession>A0A2P6MAT5</accession>
<feature type="signal peptide" evidence="7">
    <location>
        <begin position="1"/>
        <end position="21"/>
    </location>
</feature>
<keyword evidence="7" id="KW-0732">Signal</keyword>
<keyword evidence="1" id="KW-0813">Transport</keyword>
<evidence type="ECO:0000259" key="8">
    <source>
        <dbReference type="PROSITE" id="PS51007"/>
    </source>
</evidence>
<dbReference type="PANTHER" id="PTHR33751">
    <property type="entry name" value="CBB3-TYPE CYTOCHROME C OXIDASE SUBUNIT FIXP"/>
    <property type="match status" value="1"/>
</dbReference>
<keyword evidence="4" id="KW-0249">Electron transport</keyword>
<dbReference type="RefSeq" id="WP_106989496.1">
    <property type="nucleotide sequence ID" value="NZ_JAVEVW010000094.1"/>
</dbReference>
<dbReference type="Proteomes" id="UP000241736">
    <property type="component" value="Unassembled WGS sequence"/>
</dbReference>
<reference evidence="9 10" key="1">
    <citation type="submission" date="2018-03" db="EMBL/GenBank/DDBJ databases">
        <title>Arenimonas caeni sp. nov., isolated from activated sludge.</title>
        <authorList>
            <person name="Liu H."/>
        </authorList>
    </citation>
    <scope>NUCLEOTIDE SEQUENCE [LARGE SCALE GENOMIC DNA]</scope>
    <source>
        <strain evidence="10">z29</strain>
    </source>
</reference>
<dbReference type="PANTHER" id="PTHR33751:SF9">
    <property type="entry name" value="CYTOCHROME C4"/>
    <property type="match status" value="1"/>
</dbReference>
<keyword evidence="2 6" id="KW-0349">Heme</keyword>
<dbReference type="EMBL" id="PVLF01000003">
    <property type="protein sequence ID" value="PRH83110.1"/>
    <property type="molecule type" value="Genomic_DNA"/>
</dbReference>
<dbReference type="InterPro" id="IPR036909">
    <property type="entry name" value="Cyt_c-like_dom_sf"/>
</dbReference>
<dbReference type="OrthoDB" id="9796421at2"/>
<evidence type="ECO:0000256" key="4">
    <source>
        <dbReference type="ARBA" id="ARBA00022982"/>
    </source>
</evidence>
<dbReference type="InterPro" id="IPR009056">
    <property type="entry name" value="Cyt_c-like_dom"/>
</dbReference>
<proteinExistence type="predicted"/>
<evidence type="ECO:0000256" key="7">
    <source>
        <dbReference type="SAM" id="SignalP"/>
    </source>
</evidence>
<sequence>MTSIRRFALVSLLALAAPAFAAAPKGNVAAGQEKSKSCAACHGPTGNESLDPSYPKLAGQYHEYLAKALRDYRSGERQNAIMAGMAAPLSDADIDDLSAFYGAQKGDLRDLSSVDER</sequence>
<dbReference type="SUPFAM" id="SSF46626">
    <property type="entry name" value="Cytochrome c"/>
    <property type="match status" value="1"/>
</dbReference>
<dbReference type="AlphaFoldDB" id="A0A2P6MAT5"/>
<dbReference type="GO" id="GO:0046872">
    <property type="term" value="F:metal ion binding"/>
    <property type="evidence" value="ECO:0007669"/>
    <property type="project" value="UniProtKB-KW"/>
</dbReference>
<evidence type="ECO:0000313" key="10">
    <source>
        <dbReference type="Proteomes" id="UP000241736"/>
    </source>
</evidence>
<name>A0A2P6MAT5_9GAMM</name>
<evidence type="ECO:0000256" key="6">
    <source>
        <dbReference type="PROSITE-ProRule" id="PRU00433"/>
    </source>
</evidence>
<evidence type="ECO:0000256" key="1">
    <source>
        <dbReference type="ARBA" id="ARBA00022448"/>
    </source>
</evidence>
<evidence type="ECO:0000256" key="2">
    <source>
        <dbReference type="ARBA" id="ARBA00022617"/>
    </source>
</evidence>
<gene>
    <name evidence="9" type="ORF">C6N40_02790</name>
</gene>
<evidence type="ECO:0000313" key="9">
    <source>
        <dbReference type="EMBL" id="PRH83110.1"/>
    </source>
</evidence>
<feature type="chain" id="PRO_5015165616" evidence="7">
    <location>
        <begin position="22"/>
        <end position="117"/>
    </location>
</feature>
<evidence type="ECO:0000256" key="3">
    <source>
        <dbReference type="ARBA" id="ARBA00022723"/>
    </source>
</evidence>
<dbReference type="Gene3D" id="1.10.760.10">
    <property type="entry name" value="Cytochrome c-like domain"/>
    <property type="match status" value="1"/>
</dbReference>
<dbReference type="InterPro" id="IPR050597">
    <property type="entry name" value="Cytochrome_c_Oxidase_Subunit"/>
</dbReference>
<comment type="caution">
    <text evidence="9">The sequence shown here is derived from an EMBL/GenBank/DDBJ whole genome shotgun (WGS) entry which is preliminary data.</text>
</comment>
<dbReference type="Pfam" id="PF00034">
    <property type="entry name" value="Cytochrom_C"/>
    <property type="match status" value="1"/>
</dbReference>
<organism evidence="9 10">
    <name type="scientific">Arenimonas caeni</name>
    <dbReference type="NCBI Taxonomy" id="2058085"/>
    <lineage>
        <taxon>Bacteria</taxon>
        <taxon>Pseudomonadati</taxon>
        <taxon>Pseudomonadota</taxon>
        <taxon>Gammaproteobacteria</taxon>
        <taxon>Lysobacterales</taxon>
        <taxon>Lysobacteraceae</taxon>
        <taxon>Arenimonas</taxon>
    </lineage>
</organism>
<keyword evidence="3 6" id="KW-0479">Metal-binding</keyword>
<dbReference type="GO" id="GO:0020037">
    <property type="term" value="F:heme binding"/>
    <property type="evidence" value="ECO:0007669"/>
    <property type="project" value="InterPro"/>
</dbReference>
<dbReference type="GO" id="GO:0009055">
    <property type="term" value="F:electron transfer activity"/>
    <property type="evidence" value="ECO:0007669"/>
    <property type="project" value="InterPro"/>
</dbReference>